<dbReference type="RefSeq" id="WP_133583237.1">
    <property type="nucleotide sequence ID" value="NZ_SNYV01000011.1"/>
</dbReference>
<gene>
    <name evidence="2" type="ORF">CLV99_0881</name>
</gene>
<dbReference type="Proteomes" id="UP000295292">
    <property type="component" value="Unassembled WGS sequence"/>
</dbReference>
<evidence type="ECO:0000313" key="2">
    <source>
        <dbReference type="EMBL" id="TDQ79444.1"/>
    </source>
</evidence>
<comment type="caution">
    <text evidence="2">The sequence shown here is derived from an EMBL/GenBank/DDBJ whole genome shotgun (WGS) entry which is preliminary data.</text>
</comment>
<proteinExistence type="predicted"/>
<keyword evidence="3" id="KW-1185">Reference proteome</keyword>
<dbReference type="Pfam" id="PF14094">
    <property type="entry name" value="DUF4272"/>
    <property type="match status" value="1"/>
</dbReference>
<reference evidence="2 3" key="1">
    <citation type="submission" date="2019-03" db="EMBL/GenBank/DDBJ databases">
        <title>Genomic Encyclopedia of Archaeal and Bacterial Type Strains, Phase II (KMG-II): from individual species to whole genera.</title>
        <authorList>
            <person name="Goeker M."/>
        </authorList>
    </citation>
    <scope>NUCLEOTIDE SEQUENCE [LARGE SCALE GENOMIC DNA]</scope>
    <source>
        <strain evidence="2 3">DSM 28353</strain>
    </source>
</reference>
<accession>A0A4R6WH48</accession>
<dbReference type="OrthoDB" id="4399984at2"/>
<evidence type="ECO:0000313" key="3">
    <source>
        <dbReference type="Proteomes" id="UP000295292"/>
    </source>
</evidence>
<dbReference type="EMBL" id="SNYV01000011">
    <property type="protein sequence ID" value="TDQ79444.1"/>
    <property type="molecule type" value="Genomic_DNA"/>
</dbReference>
<name>A0A4R6WH48_9SPHI</name>
<evidence type="ECO:0000256" key="1">
    <source>
        <dbReference type="SAM" id="MobiDB-lite"/>
    </source>
</evidence>
<protein>
    <submittedName>
        <fullName evidence="2">Uncharacterized protein DUF4272</fullName>
    </submittedName>
</protein>
<organism evidence="2 3">
    <name type="scientific">Sphingobacterium yanglingense</name>
    <dbReference type="NCBI Taxonomy" id="1437280"/>
    <lineage>
        <taxon>Bacteria</taxon>
        <taxon>Pseudomonadati</taxon>
        <taxon>Bacteroidota</taxon>
        <taxon>Sphingobacteriia</taxon>
        <taxon>Sphingobacteriales</taxon>
        <taxon>Sphingobacteriaceae</taxon>
        <taxon>Sphingobacterium</taxon>
    </lineage>
</organism>
<feature type="compositionally biased region" description="Basic and acidic residues" evidence="1">
    <location>
        <begin position="9"/>
        <end position="23"/>
    </location>
</feature>
<feature type="region of interest" description="Disordered" evidence="1">
    <location>
        <begin position="1"/>
        <end position="23"/>
    </location>
</feature>
<sequence>MSLFKKILGSKENKEEQTANKEQHIASDDEISWMTDSRRETLSICRQAGFRPANWLPTQFDKKLRPAIEIASRLNAIKALVLWLMVPEEHLPSEEILNFVETNRLQDLMSDEEKAILSLSRDDEEARNTIGWKFENAWPLAWYFGYEEPDIHGEMMTAERMQDIIANYTCPLEGSVKEWLSQHPTAIAAEDVSKKEDLFYCLHNAVRSAQLGSDTVPDGFHPIANGGVIHERRHSLTWMLSDGTPWDETDLST</sequence>
<dbReference type="AlphaFoldDB" id="A0A4R6WH48"/>
<dbReference type="InterPro" id="IPR025368">
    <property type="entry name" value="DUF4272"/>
</dbReference>